<evidence type="ECO:0000256" key="5">
    <source>
        <dbReference type="ARBA" id="ARBA00022989"/>
    </source>
</evidence>
<evidence type="ECO:0000256" key="1">
    <source>
        <dbReference type="ARBA" id="ARBA00004370"/>
    </source>
</evidence>
<dbReference type="GO" id="GO:0006865">
    <property type="term" value="P:amino acid transport"/>
    <property type="evidence" value="ECO:0007669"/>
    <property type="project" value="UniProtKB-KW"/>
</dbReference>
<dbReference type="Proteomes" id="UP000288805">
    <property type="component" value="Unassembled WGS sequence"/>
</dbReference>
<gene>
    <name evidence="10" type="primary">VvCHDp001326_1</name>
    <name evidence="10" type="ORF">CK203_034953</name>
</gene>
<dbReference type="Gramene" id="Vitis01g00300.t01">
    <property type="protein sequence ID" value="Vitis01g00300.t01.CDS"/>
    <property type="gene ID" value="Vitis01g00300"/>
</dbReference>
<keyword evidence="2" id="KW-0813">Transport</keyword>
<evidence type="ECO:0000256" key="4">
    <source>
        <dbReference type="ARBA" id="ARBA00022970"/>
    </source>
</evidence>
<evidence type="ECO:0000256" key="3">
    <source>
        <dbReference type="ARBA" id="ARBA00022692"/>
    </source>
</evidence>
<evidence type="ECO:0000313" key="10">
    <source>
        <dbReference type="EMBL" id="RVW65067.1"/>
    </source>
</evidence>
<comment type="subcellular location">
    <subcellularLocation>
        <location evidence="1">Membrane</location>
    </subcellularLocation>
</comment>
<evidence type="ECO:0000256" key="8">
    <source>
        <dbReference type="SAM" id="Phobius"/>
    </source>
</evidence>
<evidence type="ECO:0000259" key="9">
    <source>
        <dbReference type="Pfam" id="PF01490"/>
    </source>
</evidence>
<feature type="region of interest" description="Disordered" evidence="7">
    <location>
        <begin position="1"/>
        <end position="24"/>
    </location>
</feature>
<name>A0A438FYN8_VITVI</name>
<evidence type="ECO:0000256" key="6">
    <source>
        <dbReference type="ARBA" id="ARBA00023136"/>
    </source>
</evidence>
<reference evidence="10 11" key="1">
    <citation type="journal article" date="2018" name="PLoS Genet.">
        <title>Population sequencing reveals clonal diversity and ancestral inbreeding in the grapevine cultivar Chardonnay.</title>
        <authorList>
            <person name="Roach M.J."/>
            <person name="Johnson D.L."/>
            <person name="Bohlmann J."/>
            <person name="van Vuuren H.J."/>
            <person name="Jones S.J."/>
            <person name="Pretorius I.S."/>
            <person name="Schmidt S.A."/>
            <person name="Borneman A.R."/>
        </authorList>
    </citation>
    <scope>NUCLEOTIDE SEQUENCE [LARGE SCALE GENOMIC DNA]</scope>
    <source>
        <strain evidence="11">cv. Chardonnay</strain>
        <tissue evidence="10">Leaf</tissue>
    </source>
</reference>
<dbReference type="AlphaFoldDB" id="A0A438FYN8"/>
<protein>
    <submittedName>
        <fullName evidence="10">Lysine histidine transporter-like 6</fullName>
    </submittedName>
</protein>
<dbReference type="OrthoDB" id="40134at2759"/>
<evidence type="ECO:0000256" key="2">
    <source>
        <dbReference type="ARBA" id="ARBA00022448"/>
    </source>
</evidence>
<feature type="domain" description="Amino acid transporter transmembrane" evidence="9">
    <location>
        <begin position="27"/>
        <end position="59"/>
    </location>
</feature>
<evidence type="ECO:0000313" key="11">
    <source>
        <dbReference type="Proteomes" id="UP000288805"/>
    </source>
</evidence>
<dbReference type="GO" id="GO:0016020">
    <property type="term" value="C:membrane"/>
    <property type="evidence" value="ECO:0007669"/>
    <property type="project" value="UniProtKB-SubCell"/>
</dbReference>
<proteinExistence type="predicted"/>
<dbReference type="EMBL" id="QGNW01000693">
    <property type="protein sequence ID" value="RVW65067.1"/>
    <property type="molecule type" value="Genomic_DNA"/>
</dbReference>
<sequence>MVSSSPPLPQKQVGPDGEWTDQGPPRRAKWWYSTFHTVTAMIGAGVLSLPYAMAYLGWYIYTKTQFYKLD</sequence>
<organism evidence="10 11">
    <name type="scientific">Vitis vinifera</name>
    <name type="common">Grape</name>
    <dbReference type="NCBI Taxonomy" id="29760"/>
    <lineage>
        <taxon>Eukaryota</taxon>
        <taxon>Viridiplantae</taxon>
        <taxon>Streptophyta</taxon>
        <taxon>Embryophyta</taxon>
        <taxon>Tracheophyta</taxon>
        <taxon>Spermatophyta</taxon>
        <taxon>Magnoliopsida</taxon>
        <taxon>eudicotyledons</taxon>
        <taxon>Gunneridae</taxon>
        <taxon>Pentapetalae</taxon>
        <taxon>rosids</taxon>
        <taxon>Vitales</taxon>
        <taxon>Vitaceae</taxon>
        <taxon>Viteae</taxon>
        <taxon>Vitis</taxon>
    </lineage>
</organism>
<dbReference type="Pfam" id="PF01490">
    <property type="entry name" value="Aa_trans"/>
    <property type="match status" value="1"/>
</dbReference>
<keyword evidence="4" id="KW-0029">Amino-acid transport</keyword>
<keyword evidence="5 8" id="KW-1133">Transmembrane helix</keyword>
<dbReference type="InterPro" id="IPR013057">
    <property type="entry name" value="AA_transpt_TM"/>
</dbReference>
<keyword evidence="3 8" id="KW-0812">Transmembrane</keyword>
<comment type="caution">
    <text evidence="10">The sequence shown here is derived from an EMBL/GenBank/DDBJ whole genome shotgun (WGS) entry which is preliminary data.</text>
</comment>
<keyword evidence="6 8" id="KW-0472">Membrane</keyword>
<feature type="transmembrane region" description="Helical" evidence="8">
    <location>
        <begin position="38"/>
        <end position="61"/>
    </location>
</feature>
<accession>A0A438FYN8</accession>
<evidence type="ECO:0000256" key="7">
    <source>
        <dbReference type="SAM" id="MobiDB-lite"/>
    </source>
</evidence>